<dbReference type="InterPro" id="IPR050861">
    <property type="entry name" value="Dihydroxyacetone_Kinase"/>
</dbReference>
<protein>
    <recommendedName>
        <fullName evidence="3">phosphoenolpyruvate--glycerone phosphotransferase</fullName>
        <ecNumber evidence="3">2.7.1.121</ecNumber>
    </recommendedName>
</protein>
<dbReference type="GO" id="GO:0047324">
    <property type="term" value="F:phosphoenolpyruvate-glycerone phosphotransferase activity"/>
    <property type="evidence" value="ECO:0007669"/>
    <property type="project" value="UniProtKB-EC"/>
</dbReference>
<dbReference type="FunFam" id="1.25.40.340:FF:000002">
    <property type="entry name" value="Dihydroxyacetone kinase, L subunit"/>
    <property type="match status" value="1"/>
</dbReference>
<dbReference type="GO" id="GO:0019563">
    <property type="term" value="P:glycerol catabolic process"/>
    <property type="evidence" value="ECO:0007669"/>
    <property type="project" value="TreeGrafter"/>
</dbReference>
<evidence type="ECO:0000256" key="7">
    <source>
        <dbReference type="ARBA" id="ARBA00046577"/>
    </source>
</evidence>
<comment type="pathway">
    <text evidence="2">Polyol metabolism; glycerol degradation.</text>
</comment>
<dbReference type="PANTHER" id="PTHR28629">
    <property type="entry name" value="TRIOKINASE/FMN CYCLASE"/>
    <property type="match status" value="1"/>
</dbReference>
<dbReference type="NCBIfam" id="TIGR02365">
    <property type="entry name" value="dha_L_ycgS"/>
    <property type="match status" value="1"/>
</dbReference>
<dbReference type="SMART" id="SM01120">
    <property type="entry name" value="Dak2"/>
    <property type="match status" value="1"/>
</dbReference>
<dbReference type="RefSeq" id="WP_069363952.1">
    <property type="nucleotide sequence ID" value="NZ_CP012502.1"/>
</dbReference>
<dbReference type="Pfam" id="PF02734">
    <property type="entry name" value="Dak2"/>
    <property type="match status" value="1"/>
</dbReference>
<evidence type="ECO:0000256" key="2">
    <source>
        <dbReference type="ARBA" id="ARBA00004745"/>
    </source>
</evidence>
<evidence type="ECO:0000256" key="6">
    <source>
        <dbReference type="ARBA" id="ARBA00022798"/>
    </source>
</evidence>
<dbReference type="EMBL" id="CP012502">
    <property type="protein sequence ID" value="AOM81816.1"/>
    <property type="molecule type" value="Genomic_DNA"/>
</dbReference>
<dbReference type="Gene3D" id="1.25.40.340">
    <property type="match status" value="1"/>
</dbReference>
<dbReference type="AlphaFoldDB" id="A0A1D7QS24"/>
<keyword evidence="11" id="KW-1185">Reference proteome</keyword>
<dbReference type="OrthoDB" id="9800291at2"/>
<keyword evidence="5" id="KW-0418">Kinase</keyword>
<name>A0A1D7QS24_9BACI</name>
<evidence type="ECO:0000313" key="10">
    <source>
        <dbReference type="EMBL" id="AOM81816.1"/>
    </source>
</evidence>
<dbReference type="PANTHER" id="PTHR28629:SF4">
    <property type="entry name" value="TRIOKINASE_FMN CYCLASE"/>
    <property type="match status" value="1"/>
</dbReference>
<keyword evidence="4 10" id="KW-0808">Transferase</keyword>
<dbReference type="GO" id="GO:0005829">
    <property type="term" value="C:cytosol"/>
    <property type="evidence" value="ECO:0007669"/>
    <property type="project" value="TreeGrafter"/>
</dbReference>
<dbReference type="InterPro" id="IPR012737">
    <property type="entry name" value="DhaK_L_YcgS"/>
</dbReference>
<accession>A0A1D7QS24</accession>
<evidence type="ECO:0000256" key="1">
    <source>
        <dbReference type="ARBA" id="ARBA00001113"/>
    </source>
</evidence>
<evidence type="ECO:0000256" key="3">
    <source>
        <dbReference type="ARBA" id="ARBA00012095"/>
    </source>
</evidence>
<organism evidence="10 11">
    <name type="scientific">Salisediminibacterium beveridgei</name>
    <dbReference type="NCBI Taxonomy" id="632773"/>
    <lineage>
        <taxon>Bacteria</taxon>
        <taxon>Bacillati</taxon>
        <taxon>Bacillota</taxon>
        <taxon>Bacilli</taxon>
        <taxon>Bacillales</taxon>
        <taxon>Bacillaceae</taxon>
        <taxon>Salisediminibacterium</taxon>
    </lineage>
</organism>
<gene>
    <name evidence="10" type="primary">dhaL</name>
    <name evidence="10" type="ORF">BBEV_0422</name>
</gene>
<dbReference type="PROSITE" id="PS51480">
    <property type="entry name" value="DHAL"/>
    <property type="match status" value="1"/>
</dbReference>
<proteinExistence type="predicted"/>
<dbReference type="SUPFAM" id="SSF101473">
    <property type="entry name" value="DhaL-like"/>
    <property type="match status" value="1"/>
</dbReference>
<dbReference type="PATRIC" id="fig|632773.3.peg.456"/>
<evidence type="ECO:0000256" key="5">
    <source>
        <dbReference type="ARBA" id="ARBA00022777"/>
    </source>
</evidence>
<reference evidence="10 11" key="1">
    <citation type="submission" date="2015-08" db="EMBL/GenBank/DDBJ databases">
        <title>The complete genome sequence of Bacillus beveridgei MLTeJB.</title>
        <authorList>
            <person name="Hanson T.E."/>
            <person name="Mesa C."/>
            <person name="Basesman S.M."/>
            <person name="Oremland R.S."/>
        </authorList>
    </citation>
    <scope>NUCLEOTIDE SEQUENCE [LARGE SCALE GENOMIC DNA]</scope>
    <source>
        <strain evidence="10 11">MLTeJB</strain>
    </source>
</reference>
<keyword evidence="10" id="KW-0670">Pyruvate</keyword>
<comment type="function">
    <text evidence="8">ADP-binding subunit of the dihydroxyacetone kinase, which is responsible for the phosphoenolpyruvate (PEP)-dependent phosphorylation of dihydroxyacetone. DhaL-ADP is converted to DhaL-ATP via a phosphoryl group transfer from DhaM and transmits it to dihydroxyacetone binds to DhaK.</text>
</comment>
<evidence type="ECO:0000256" key="4">
    <source>
        <dbReference type="ARBA" id="ARBA00022679"/>
    </source>
</evidence>
<dbReference type="GO" id="GO:0004371">
    <property type="term" value="F:glycerone kinase activity"/>
    <property type="evidence" value="ECO:0007669"/>
    <property type="project" value="InterPro"/>
</dbReference>
<dbReference type="EC" id="2.7.1.121" evidence="3"/>
<evidence type="ECO:0000313" key="11">
    <source>
        <dbReference type="Proteomes" id="UP000094463"/>
    </source>
</evidence>
<dbReference type="Proteomes" id="UP000094463">
    <property type="component" value="Chromosome"/>
</dbReference>
<evidence type="ECO:0000256" key="8">
    <source>
        <dbReference type="ARBA" id="ARBA00055771"/>
    </source>
</evidence>
<keyword evidence="6" id="KW-0319">Glycerol metabolism</keyword>
<comment type="subunit">
    <text evidence="7">Homodimer. The dihydroxyacetone kinase complex is composed of a homodimer of DhaM, a homodimer of DhaK and the subunit DhaL.</text>
</comment>
<dbReference type="InterPro" id="IPR004007">
    <property type="entry name" value="DhaL_dom"/>
</dbReference>
<feature type="domain" description="DhaL" evidence="9">
    <location>
        <begin position="5"/>
        <end position="190"/>
    </location>
</feature>
<dbReference type="KEGG" id="bbev:BBEV_0422"/>
<sequence length="195" mass="20359">MFTVENTIELFRNFATKVQTDKAWLSDLDTPIGDGDHGTNMARGLTEVTAKLDAGTYKDPGDVFKAAAMAMIGKTGGASGPLYGTAFMEMSKAVQANPDDITGALEAGLAGIQKRGKATAGEKTMVDVWVPVIESVKAGGLNAEHVDAYVEKTKPMKATKGRASYLGERSIGHLDPGSASSGLFFKALLEGGALS</sequence>
<dbReference type="InterPro" id="IPR036117">
    <property type="entry name" value="DhaL_dom_sf"/>
</dbReference>
<evidence type="ECO:0000259" key="9">
    <source>
        <dbReference type="PROSITE" id="PS51480"/>
    </source>
</evidence>
<comment type="catalytic activity">
    <reaction evidence="1">
        <text>dihydroxyacetone + phosphoenolpyruvate = dihydroxyacetone phosphate + pyruvate</text>
        <dbReference type="Rhea" id="RHEA:18381"/>
        <dbReference type="ChEBI" id="CHEBI:15361"/>
        <dbReference type="ChEBI" id="CHEBI:16016"/>
        <dbReference type="ChEBI" id="CHEBI:57642"/>
        <dbReference type="ChEBI" id="CHEBI:58702"/>
        <dbReference type="EC" id="2.7.1.121"/>
    </reaction>
</comment>
<dbReference type="STRING" id="632773.BBEV_0422"/>